<organism evidence="1 2">
    <name type="scientific">Anopheles minimus</name>
    <dbReference type="NCBI Taxonomy" id="112268"/>
    <lineage>
        <taxon>Eukaryota</taxon>
        <taxon>Metazoa</taxon>
        <taxon>Ecdysozoa</taxon>
        <taxon>Arthropoda</taxon>
        <taxon>Hexapoda</taxon>
        <taxon>Insecta</taxon>
        <taxon>Pterygota</taxon>
        <taxon>Neoptera</taxon>
        <taxon>Endopterygota</taxon>
        <taxon>Diptera</taxon>
        <taxon>Nematocera</taxon>
        <taxon>Culicoidea</taxon>
        <taxon>Culicidae</taxon>
        <taxon>Anophelinae</taxon>
        <taxon>Anopheles</taxon>
    </lineage>
</organism>
<dbReference type="EnsemblMetazoa" id="AMIN014265-RA">
    <property type="protein sequence ID" value="AMIN014265-PA"/>
    <property type="gene ID" value="AMIN014265"/>
</dbReference>
<dbReference type="Proteomes" id="UP000075920">
    <property type="component" value="Unassembled WGS sequence"/>
</dbReference>
<accession>A0A182WNH6</accession>
<reference evidence="1" key="2">
    <citation type="submission" date="2020-05" db="UniProtKB">
        <authorList>
            <consortium name="EnsemblMetazoa"/>
        </authorList>
    </citation>
    <scope>IDENTIFICATION</scope>
    <source>
        <strain evidence="1">MINIMUS1</strain>
    </source>
</reference>
<proteinExistence type="predicted"/>
<evidence type="ECO:0000313" key="2">
    <source>
        <dbReference type="Proteomes" id="UP000075920"/>
    </source>
</evidence>
<dbReference type="AlphaFoldDB" id="A0A182WNH6"/>
<dbReference type="VEuPathDB" id="VectorBase:AMIN014265"/>
<keyword evidence="2" id="KW-1185">Reference proteome</keyword>
<reference evidence="2" key="1">
    <citation type="submission" date="2013-03" db="EMBL/GenBank/DDBJ databases">
        <title>The Genome Sequence of Anopheles minimus MINIMUS1.</title>
        <authorList>
            <consortium name="The Broad Institute Genomics Platform"/>
            <person name="Neafsey D.E."/>
            <person name="Walton C."/>
            <person name="Walker B."/>
            <person name="Young S.K."/>
            <person name="Zeng Q."/>
            <person name="Gargeya S."/>
            <person name="Fitzgerald M."/>
            <person name="Haas B."/>
            <person name="Abouelleil A."/>
            <person name="Allen A.W."/>
            <person name="Alvarado L."/>
            <person name="Arachchi H.M."/>
            <person name="Berlin A.M."/>
            <person name="Chapman S.B."/>
            <person name="Gainer-Dewar J."/>
            <person name="Goldberg J."/>
            <person name="Griggs A."/>
            <person name="Gujja S."/>
            <person name="Hansen M."/>
            <person name="Howarth C."/>
            <person name="Imamovic A."/>
            <person name="Ireland A."/>
            <person name="Larimer J."/>
            <person name="McCowan C."/>
            <person name="Murphy C."/>
            <person name="Pearson M."/>
            <person name="Poon T.W."/>
            <person name="Priest M."/>
            <person name="Roberts A."/>
            <person name="Saif S."/>
            <person name="Shea T."/>
            <person name="Sisk P."/>
            <person name="Sykes S."/>
            <person name="Wortman J."/>
            <person name="Nusbaum C."/>
            <person name="Birren B."/>
        </authorList>
    </citation>
    <scope>NUCLEOTIDE SEQUENCE [LARGE SCALE GENOMIC DNA]</scope>
    <source>
        <strain evidence="2">MINIMUS1</strain>
    </source>
</reference>
<evidence type="ECO:0000313" key="1">
    <source>
        <dbReference type="EnsemblMetazoa" id="AMIN014265-PA"/>
    </source>
</evidence>
<name>A0A182WNH6_9DIPT</name>
<protein>
    <submittedName>
        <fullName evidence="1">Uncharacterized protein</fullName>
    </submittedName>
</protein>
<sequence>ETLHRGTERTRIFVRIERIGRIDGRCALCKGDCSLTHRYLNVLFLLLILRRFGHAAYRIEVIVQIPTGTPVA</sequence>